<dbReference type="InterPro" id="IPR013249">
    <property type="entry name" value="RNA_pol_sigma70_r4_t2"/>
</dbReference>
<dbReference type="PANTHER" id="PTHR43133:SF46">
    <property type="entry name" value="RNA POLYMERASE SIGMA-70 FACTOR ECF SUBFAMILY"/>
    <property type="match status" value="1"/>
</dbReference>
<dbReference type="SUPFAM" id="SSF88946">
    <property type="entry name" value="Sigma2 domain of RNA polymerase sigma factors"/>
    <property type="match status" value="1"/>
</dbReference>
<evidence type="ECO:0000313" key="8">
    <source>
        <dbReference type="Proteomes" id="UP000094313"/>
    </source>
</evidence>
<keyword evidence="2" id="KW-0805">Transcription regulation</keyword>
<dbReference type="Pfam" id="PF08281">
    <property type="entry name" value="Sigma70_r4_2"/>
    <property type="match status" value="1"/>
</dbReference>
<proteinExistence type="inferred from homology"/>
<dbReference type="InterPro" id="IPR013324">
    <property type="entry name" value="RNA_pol_sigma_r3/r4-like"/>
</dbReference>
<dbReference type="Pfam" id="PF04542">
    <property type="entry name" value="Sigma70_r2"/>
    <property type="match status" value="1"/>
</dbReference>
<dbReference type="InterPro" id="IPR014284">
    <property type="entry name" value="RNA_pol_sigma-70_dom"/>
</dbReference>
<keyword evidence="8" id="KW-1185">Reference proteome</keyword>
<dbReference type="Gene3D" id="1.10.1740.10">
    <property type="match status" value="1"/>
</dbReference>
<dbReference type="GO" id="GO:0016987">
    <property type="term" value="F:sigma factor activity"/>
    <property type="evidence" value="ECO:0007669"/>
    <property type="project" value="UniProtKB-KW"/>
</dbReference>
<dbReference type="SUPFAM" id="SSF88659">
    <property type="entry name" value="Sigma3 and sigma4 domains of RNA polymerase sigma factors"/>
    <property type="match status" value="1"/>
</dbReference>
<evidence type="ECO:0000256" key="3">
    <source>
        <dbReference type="ARBA" id="ARBA00023082"/>
    </source>
</evidence>
<dbReference type="InterPro" id="IPR007627">
    <property type="entry name" value="RNA_pol_sigma70_r2"/>
</dbReference>
<dbReference type="KEGG" id="psty:BFS30_20500"/>
<organism evidence="7 8">
    <name type="scientific">Pedobacter steynii</name>
    <dbReference type="NCBI Taxonomy" id="430522"/>
    <lineage>
        <taxon>Bacteria</taxon>
        <taxon>Pseudomonadati</taxon>
        <taxon>Bacteroidota</taxon>
        <taxon>Sphingobacteriia</taxon>
        <taxon>Sphingobacteriales</taxon>
        <taxon>Sphingobacteriaceae</taxon>
        <taxon>Pedobacter</taxon>
    </lineage>
</organism>
<evidence type="ECO:0000256" key="2">
    <source>
        <dbReference type="ARBA" id="ARBA00023015"/>
    </source>
</evidence>
<dbReference type="InterPro" id="IPR013325">
    <property type="entry name" value="RNA_pol_sigma_r2"/>
</dbReference>
<keyword evidence="3" id="KW-0731">Sigma factor</keyword>
<name>A0A1D7QKZ2_9SPHI</name>
<feature type="domain" description="RNA polymerase sigma factor 70 region 4 type 2" evidence="6">
    <location>
        <begin position="137"/>
        <end position="187"/>
    </location>
</feature>
<sequence>MRILHLDSTWHIRMIENNENEYIYWINLLRRGDDQALSHYFQLHNKSLLYFATRLIENPEEAQDIVANCFVALWEKRSDFEADENVKAFLYISCRNACLNFLKHIKIKTRVQELFYKELVQNEDTVLYHIMRSEVLQALRMEIELLPENYREVFKLIYFEHKRTDEIAGQLNLSVQTVRNYKTRSVELLKTAMLKKGFSNALMLTILLALDGI</sequence>
<dbReference type="GO" id="GO:0003677">
    <property type="term" value="F:DNA binding"/>
    <property type="evidence" value="ECO:0007669"/>
    <property type="project" value="InterPro"/>
</dbReference>
<evidence type="ECO:0008006" key="9">
    <source>
        <dbReference type="Google" id="ProtNLM"/>
    </source>
</evidence>
<comment type="similarity">
    <text evidence="1">Belongs to the sigma-70 factor family. ECF subfamily.</text>
</comment>
<dbReference type="AlphaFoldDB" id="A0A1D7QKZ2"/>
<feature type="domain" description="RNA polymerase sigma-70 region 2" evidence="5">
    <location>
        <begin position="42"/>
        <end position="103"/>
    </location>
</feature>
<dbReference type="EMBL" id="CP017141">
    <property type="protein sequence ID" value="AOM79338.1"/>
    <property type="molecule type" value="Genomic_DNA"/>
</dbReference>
<evidence type="ECO:0000256" key="1">
    <source>
        <dbReference type="ARBA" id="ARBA00010641"/>
    </source>
</evidence>
<keyword evidence="4" id="KW-0804">Transcription</keyword>
<evidence type="ECO:0000259" key="5">
    <source>
        <dbReference type="Pfam" id="PF04542"/>
    </source>
</evidence>
<dbReference type="PANTHER" id="PTHR43133">
    <property type="entry name" value="RNA POLYMERASE ECF-TYPE SIGMA FACTO"/>
    <property type="match status" value="1"/>
</dbReference>
<evidence type="ECO:0000259" key="6">
    <source>
        <dbReference type="Pfam" id="PF08281"/>
    </source>
</evidence>
<dbReference type="NCBIfam" id="TIGR02985">
    <property type="entry name" value="Sig70_bacteroi1"/>
    <property type="match status" value="1"/>
</dbReference>
<accession>A0A1D7QKZ2</accession>
<evidence type="ECO:0000256" key="4">
    <source>
        <dbReference type="ARBA" id="ARBA00023163"/>
    </source>
</evidence>
<gene>
    <name evidence="7" type="ORF">BFS30_20500</name>
</gene>
<evidence type="ECO:0000313" key="7">
    <source>
        <dbReference type="EMBL" id="AOM79338.1"/>
    </source>
</evidence>
<protein>
    <recommendedName>
        <fullName evidence="9">RNA polymerase sigma-70 factor, ECF subfamily</fullName>
    </recommendedName>
</protein>
<dbReference type="InterPro" id="IPR014327">
    <property type="entry name" value="RNA_pol_sigma70_bacteroid"/>
</dbReference>
<dbReference type="Gene3D" id="1.10.10.10">
    <property type="entry name" value="Winged helix-like DNA-binding domain superfamily/Winged helix DNA-binding domain"/>
    <property type="match status" value="1"/>
</dbReference>
<dbReference type="NCBIfam" id="TIGR02937">
    <property type="entry name" value="sigma70-ECF"/>
    <property type="match status" value="1"/>
</dbReference>
<dbReference type="Proteomes" id="UP000094313">
    <property type="component" value="Chromosome"/>
</dbReference>
<dbReference type="GO" id="GO:0006352">
    <property type="term" value="P:DNA-templated transcription initiation"/>
    <property type="evidence" value="ECO:0007669"/>
    <property type="project" value="InterPro"/>
</dbReference>
<reference evidence="7 8" key="1">
    <citation type="submission" date="2016-08" db="EMBL/GenBank/DDBJ databases">
        <authorList>
            <person name="Seilhamer J.J."/>
        </authorList>
    </citation>
    <scope>NUCLEOTIDE SEQUENCE [LARGE SCALE GENOMIC DNA]</scope>
    <source>
        <strain evidence="7 8">DX4</strain>
    </source>
</reference>
<dbReference type="InterPro" id="IPR036388">
    <property type="entry name" value="WH-like_DNA-bd_sf"/>
</dbReference>
<dbReference type="InterPro" id="IPR039425">
    <property type="entry name" value="RNA_pol_sigma-70-like"/>
</dbReference>